<dbReference type="EMBL" id="LMXI01000364">
    <property type="protein sequence ID" value="KRT58327.1"/>
    <property type="molecule type" value="Genomic_DNA"/>
</dbReference>
<gene>
    <name evidence="2" type="ORF">Ga0074115_11928</name>
    <name evidence="3" type="ORF">Ga0076813_13302</name>
</gene>
<evidence type="ECO:0000259" key="1">
    <source>
        <dbReference type="Pfam" id="PF00899"/>
    </source>
</evidence>
<dbReference type="InterPro" id="IPR000594">
    <property type="entry name" value="ThiF_NAD_FAD-bd"/>
</dbReference>
<dbReference type="GO" id="GO:0061504">
    <property type="term" value="P:cyclic threonylcarbamoyladenosine biosynthetic process"/>
    <property type="evidence" value="ECO:0007669"/>
    <property type="project" value="TreeGrafter"/>
</dbReference>
<name>A0A0T5Z5Y8_9GAMM</name>
<dbReference type="NCBIfam" id="NF011696">
    <property type="entry name" value="PRK15116.1"/>
    <property type="match status" value="1"/>
</dbReference>
<dbReference type="SUPFAM" id="SSF69572">
    <property type="entry name" value="Activating enzymes of the ubiquitin-like proteins"/>
    <property type="match status" value="1"/>
</dbReference>
<dbReference type="GO" id="GO:0061503">
    <property type="term" value="F:tRNA threonylcarbamoyladenosine dehydratase"/>
    <property type="evidence" value="ECO:0007669"/>
    <property type="project" value="TreeGrafter"/>
</dbReference>
<evidence type="ECO:0000313" key="4">
    <source>
        <dbReference type="Proteomes" id="UP000051276"/>
    </source>
</evidence>
<reference evidence="4 5" key="1">
    <citation type="submission" date="2015-11" db="EMBL/GenBank/DDBJ databases">
        <title>The genome of Candidatus Endoriftia persephone in Ridgeia piscesae and population structure of the North Eastern Pacific vestimentiferan symbionts.</title>
        <authorList>
            <person name="Perez M."/>
            <person name="Juniper K.S."/>
        </authorList>
    </citation>
    <scope>NUCLEOTIDE SEQUENCE [LARGE SCALE GENOMIC DNA]</scope>
    <source>
        <strain evidence="3">Ind10</strain>
        <strain evidence="2">Ind11</strain>
    </source>
</reference>
<evidence type="ECO:0000313" key="5">
    <source>
        <dbReference type="Proteomes" id="UP000051634"/>
    </source>
</evidence>
<dbReference type="AlphaFoldDB" id="A0A0T5Z5Y8"/>
<evidence type="ECO:0000313" key="2">
    <source>
        <dbReference type="EMBL" id="KRT55491.1"/>
    </source>
</evidence>
<organism evidence="3 4">
    <name type="scientific">endosymbiont of Ridgeia piscesae</name>
    <dbReference type="NCBI Taxonomy" id="54398"/>
    <lineage>
        <taxon>Bacteria</taxon>
        <taxon>Pseudomonadati</taxon>
        <taxon>Pseudomonadota</taxon>
        <taxon>Gammaproteobacteria</taxon>
        <taxon>sulfur-oxidizing symbionts</taxon>
    </lineage>
</organism>
<dbReference type="PANTHER" id="PTHR43267:SF1">
    <property type="entry name" value="TRNA THREONYLCARBAMOYLADENOSINE DEHYDRATASE"/>
    <property type="match status" value="1"/>
</dbReference>
<dbReference type="PATRIC" id="fig|54398.3.peg.2181"/>
<dbReference type="PANTHER" id="PTHR43267">
    <property type="entry name" value="TRNA THREONYLCARBAMOYLADENOSINE DEHYDRATASE"/>
    <property type="match status" value="1"/>
</dbReference>
<dbReference type="Pfam" id="PF00899">
    <property type="entry name" value="ThiF"/>
    <property type="match status" value="1"/>
</dbReference>
<feature type="domain" description="THIF-type NAD/FAD binding fold" evidence="1">
    <location>
        <begin position="15"/>
        <end position="254"/>
    </location>
</feature>
<sequence>MTDSDFQRRFGGIARLYGEAGLARFVDSRICVIGIGGVGSWVAEALVRSAVGAITLFDLDHVAESNTNRQLPALDGNYGRAKVAVMRERMLGINPACRVEAVEVFVEAENLQLVSDAGFDYVVDCIDNFRTKAALIAVCRRKKVPLVTVGGAGGQVDPTRIRLVDLSRTEQDPLLAKTRKLLRREYGFSSNTKRRFGVAAVYSDEPQCYPDGSGGVCASKPGAGDSSLNCGGFGSAVTVTASFGLVAASHVLNRLAAAD</sequence>
<dbReference type="OrthoDB" id="9804150at2"/>
<dbReference type="Proteomes" id="UP000051276">
    <property type="component" value="Unassembled WGS sequence"/>
</dbReference>
<keyword evidence="5" id="KW-1185">Reference proteome</keyword>
<dbReference type="Gene3D" id="3.40.50.720">
    <property type="entry name" value="NAD(P)-binding Rossmann-like Domain"/>
    <property type="match status" value="1"/>
</dbReference>
<dbReference type="CDD" id="cd00755">
    <property type="entry name" value="YgdL_like"/>
    <property type="match status" value="1"/>
</dbReference>
<dbReference type="EMBL" id="LDXT01000078">
    <property type="protein sequence ID" value="KRT55491.1"/>
    <property type="molecule type" value="Genomic_DNA"/>
</dbReference>
<comment type="caution">
    <text evidence="3">The sequence shown here is derived from an EMBL/GenBank/DDBJ whole genome shotgun (WGS) entry which is preliminary data.</text>
</comment>
<dbReference type="InterPro" id="IPR045886">
    <property type="entry name" value="ThiF/MoeB/HesA"/>
</dbReference>
<dbReference type="STRING" id="54398.Ga0074115_11928"/>
<dbReference type="GO" id="GO:0008641">
    <property type="term" value="F:ubiquitin-like modifier activating enzyme activity"/>
    <property type="evidence" value="ECO:0007669"/>
    <property type="project" value="InterPro"/>
</dbReference>
<proteinExistence type="predicted"/>
<accession>A0A0T5Z5Y8</accession>
<dbReference type="InterPro" id="IPR035985">
    <property type="entry name" value="Ubiquitin-activating_enz"/>
</dbReference>
<protein>
    <submittedName>
        <fullName evidence="3">tRNA A37 threonylcarbamoyladenosine dehydratase</fullName>
    </submittedName>
</protein>
<evidence type="ECO:0000313" key="3">
    <source>
        <dbReference type="EMBL" id="KRT58327.1"/>
    </source>
</evidence>
<dbReference type="RefSeq" id="WP_057955881.1">
    <property type="nucleotide sequence ID" value="NZ_KQ556897.1"/>
</dbReference>
<dbReference type="Proteomes" id="UP000051634">
    <property type="component" value="Unassembled WGS sequence"/>
</dbReference>